<keyword evidence="1" id="KW-0472">Membrane</keyword>
<comment type="caution">
    <text evidence="2">The sequence shown here is derived from an EMBL/GenBank/DDBJ whole genome shotgun (WGS) entry which is preliminary data.</text>
</comment>
<keyword evidence="1" id="KW-1133">Transmembrane helix</keyword>
<name>A0AAD9QQE0_ACRCE</name>
<dbReference type="EMBL" id="JARQWQ010000020">
    <property type="protein sequence ID" value="KAK2565206.1"/>
    <property type="molecule type" value="Genomic_DNA"/>
</dbReference>
<evidence type="ECO:0000313" key="2">
    <source>
        <dbReference type="EMBL" id="KAK2565206.1"/>
    </source>
</evidence>
<dbReference type="AlphaFoldDB" id="A0AAD9QQE0"/>
<evidence type="ECO:0000313" key="3">
    <source>
        <dbReference type="Proteomes" id="UP001249851"/>
    </source>
</evidence>
<sequence>KTSGFVVAFMSLVASVIGGILVMIIQELFPEKRGTDCKECGDYLRLVLSLLAIVFSAFGAFLVLLLYCINRFQGKSSSTSEDSK</sequence>
<accession>A0AAD9QQE0</accession>
<reference evidence="2" key="1">
    <citation type="journal article" date="2023" name="G3 (Bethesda)">
        <title>Whole genome assembly and annotation of the endangered Caribbean coral Acropora cervicornis.</title>
        <authorList>
            <person name="Selwyn J.D."/>
            <person name="Vollmer S.V."/>
        </authorList>
    </citation>
    <scope>NUCLEOTIDE SEQUENCE</scope>
    <source>
        <strain evidence="2">K2</strain>
    </source>
</reference>
<keyword evidence="1" id="KW-0812">Transmembrane</keyword>
<reference evidence="2" key="2">
    <citation type="journal article" date="2023" name="Science">
        <title>Genomic signatures of disease resistance in endangered staghorn corals.</title>
        <authorList>
            <person name="Vollmer S.V."/>
            <person name="Selwyn J.D."/>
            <person name="Despard B.A."/>
            <person name="Roesel C.L."/>
        </authorList>
    </citation>
    <scope>NUCLEOTIDE SEQUENCE</scope>
    <source>
        <strain evidence="2">K2</strain>
    </source>
</reference>
<feature type="transmembrane region" description="Helical" evidence="1">
    <location>
        <begin position="46"/>
        <end position="67"/>
    </location>
</feature>
<keyword evidence="3" id="KW-1185">Reference proteome</keyword>
<dbReference type="Proteomes" id="UP001249851">
    <property type="component" value="Unassembled WGS sequence"/>
</dbReference>
<evidence type="ECO:0000256" key="1">
    <source>
        <dbReference type="SAM" id="Phobius"/>
    </source>
</evidence>
<protein>
    <submittedName>
        <fullName evidence="2">Uncharacterized protein</fullName>
    </submittedName>
</protein>
<gene>
    <name evidence="2" type="ORF">P5673_011136</name>
</gene>
<feature type="non-terminal residue" evidence="2">
    <location>
        <position position="1"/>
    </location>
</feature>
<proteinExistence type="predicted"/>
<organism evidence="2 3">
    <name type="scientific">Acropora cervicornis</name>
    <name type="common">Staghorn coral</name>
    <dbReference type="NCBI Taxonomy" id="6130"/>
    <lineage>
        <taxon>Eukaryota</taxon>
        <taxon>Metazoa</taxon>
        <taxon>Cnidaria</taxon>
        <taxon>Anthozoa</taxon>
        <taxon>Hexacorallia</taxon>
        <taxon>Scleractinia</taxon>
        <taxon>Astrocoeniina</taxon>
        <taxon>Acroporidae</taxon>
        <taxon>Acropora</taxon>
    </lineage>
</organism>
<feature type="transmembrane region" description="Helical" evidence="1">
    <location>
        <begin position="6"/>
        <end position="25"/>
    </location>
</feature>